<name>A0A225MCM3_9BURK</name>
<gene>
    <name evidence="8" type="ORF">CEY11_12355</name>
</gene>
<dbReference type="Gene3D" id="1.10.540.10">
    <property type="entry name" value="Acyl-CoA dehydrogenase/oxidase, N-terminal domain"/>
    <property type="match status" value="1"/>
</dbReference>
<dbReference type="PANTHER" id="PTHR43884:SF20">
    <property type="entry name" value="ACYL-COA DEHYDROGENASE FADE28"/>
    <property type="match status" value="1"/>
</dbReference>
<feature type="domain" description="Acyl-CoA dehydrogenase/oxidase N-terminal" evidence="7">
    <location>
        <begin position="10"/>
        <end position="83"/>
    </location>
</feature>
<dbReference type="InterPro" id="IPR009075">
    <property type="entry name" value="AcylCo_DH/oxidase_C"/>
</dbReference>
<dbReference type="InterPro" id="IPR036250">
    <property type="entry name" value="AcylCo_DH-like_C"/>
</dbReference>
<sequence length="377" mass="39833">MTERDEIEVLLENSAEDFLSSEFRDERLRNVYLGRNAYDRGFWRSIAQQGWLALRLPETLGGSGLQVRHVGILANAFGRRAVPEPLVACSLIPAVLAAHLGNGRWQEITGALVDGGRVIAVAWQEAPQRLDAEPLLTVAARAGGGYVLNGSKYGVVAGGWADALLVSARLDGEAALFLLPAGSAGLEITERLGSDGGTVALVKLEQACVPAQALLAHGSVVTEALELARDEAMLATALQLCGMAAAGFELTLEYMRTRVQFGRHIGSFQSLQHLAVDIGIQQALTRAACRAAMDRCEAAPGTIDARRAIAAAKARASDTGISAGRFGVQAHGAIGFAAEASIGLYLKGALRLAAYLGGGSQHRRQYRQLADLAQENA</sequence>
<evidence type="ECO:0000313" key="9">
    <source>
        <dbReference type="Proteomes" id="UP000214603"/>
    </source>
</evidence>
<dbReference type="Gene3D" id="1.20.140.10">
    <property type="entry name" value="Butyryl-CoA Dehydrogenase, subunit A, domain 3"/>
    <property type="match status" value="1"/>
</dbReference>
<dbReference type="GO" id="GO:0003995">
    <property type="term" value="F:acyl-CoA dehydrogenase activity"/>
    <property type="evidence" value="ECO:0007669"/>
    <property type="project" value="TreeGrafter"/>
</dbReference>
<keyword evidence="3" id="KW-0285">Flavoprotein</keyword>
<dbReference type="InterPro" id="IPR037069">
    <property type="entry name" value="AcylCoA_DH/ox_N_sf"/>
</dbReference>
<evidence type="ECO:0008006" key="10">
    <source>
        <dbReference type="Google" id="ProtNLM"/>
    </source>
</evidence>
<dbReference type="Pfam" id="PF02771">
    <property type="entry name" value="Acyl-CoA_dh_N"/>
    <property type="match status" value="1"/>
</dbReference>
<dbReference type="SUPFAM" id="SSF56645">
    <property type="entry name" value="Acyl-CoA dehydrogenase NM domain-like"/>
    <property type="match status" value="1"/>
</dbReference>
<protein>
    <recommendedName>
        <fullName evidence="10">Acyl-CoA dehydrogenase</fullName>
    </recommendedName>
</protein>
<evidence type="ECO:0000313" key="8">
    <source>
        <dbReference type="EMBL" id="OWT58986.1"/>
    </source>
</evidence>
<evidence type="ECO:0000256" key="5">
    <source>
        <dbReference type="ARBA" id="ARBA00023002"/>
    </source>
</evidence>
<comment type="caution">
    <text evidence="8">The sequence shown here is derived from an EMBL/GenBank/DDBJ whole genome shotgun (WGS) entry which is preliminary data.</text>
</comment>
<dbReference type="Gene3D" id="2.40.110.10">
    <property type="entry name" value="Butyryl-CoA Dehydrogenase, subunit A, domain 2"/>
    <property type="match status" value="1"/>
</dbReference>
<dbReference type="SUPFAM" id="SSF47203">
    <property type="entry name" value="Acyl-CoA dehydrogenase C-terminal domain-like"/>
    <property type="match status" value="1"/>
</dbReference>
<dbReference type="RefSeq" id="WP_088603717.1">
    <property type="nucleotide sequence ID" value="NZ_NJIH01000007.1"/>
</dbReference>
<proteinExistence type="inferred from homology"/>
<keyword evidence="4" id="KW-0274">FAD</keyword>
<evidence type="ECO:0000256" key="2">
    <source>
        <dbReference type="ARBA" id="ARBA00009347"/>
    </source>
</evidence>
<evidence type="ECO:0000259" key="6">
    <source>
        <dbReference type="Pfam" id="PF00441"/>
    </source>
</evidence>
<dbReference type="Pfam" id="PF00441">
    <property type="entry name" value="Acyl-CoA_dh_1"/>
    <property type="match status" value="1"/>
</dbReference>
<keyword evidence="5" id="KW-0560">Oxidoreductase</keyword>
<organism evidence="8 9">
    <name type="scientific">Candidimonas nitroreducens</name>
    <dbReference type="NCBI Taxonomy" id="683354"/>
    <lineage>
        <taxon>Bacteria</taxon>
        <taxon>Pseudomonadati</taxon>
        <taxon>Pseudomonadota</taxon>
        <taxon>Betaproteobacteria</taxon>
        <taxon>Burkholderiales</taxon>
        <taxon>Alcaligenaceae</taxon>
        <taxon>Candidimonas</taxon>
    </lineage>
</organism>
<dbReference type="Proteomes" id="UP000214603">
    <property type="component" value="Unassembled WGS sequence"/>
</dbReference>
<reference evidence="9" key="1">
    <citation type="submission" date="2017-06" db="EMBL/GenBank/DDBJ databases">
        <title>Herbaspirillum phytohormonus sp. nov., isolated from the root nodule of Robinia pseudoacacia in lead-zinc mine.</title>
        <authorList>
            <person name="Fan M."/>
            <person name="Lin Y."/>
        </authorList>
    </citation>
    <scope>NUCLEOTIDE SEQUENCE [LARGE SCALE GENOMIC DNA]</scope>
    <source>
        <strain evidence="9">SC-089</strain>
    </source>
</reference>
<comment type="similarity">
    <text evidence="2">Belongs to the acyl-CoA dehydrogenase family.</text>
</comment>
<comment type="cofactor">
    <cofactor evidence="1">
        <name>FAD</name>
        <dbReference type="ChEBI" id="CHEBI:57692"/>
    </cofactor>
</comment>
<dbReference type="OrthoDB" id="9770681at2"/>
<evidence type="ECO:0000256" key="3">
    <source>
        <dbReference type="ARBA" id="ARBA00022630"/>
    </source>
</evidence>
<dbReference type="AlphaFoldDB" id="A0A225MCM3"/>
<dbReference type="InterPro" id="IPR046373">
    <property type="entry name" value="Acyl-CoA_Oxase/DH_mid-dom_sf"/>
</dbReference>
<accession>A0A225MCM3</accession>
<evidence type="ECO:0000256" key="4">
    <source>
        <dbReference type="ARBA" id="ARBA00022827"/>
    </source>
</evidence>
<feature type="domain" description="Acyl-CoA dehydrogenase/oxidase C-terminal" evidence="6">
    <location>
        <begin position="234"/>
        <end position="358"/>
    </location>
</feature>
<evidence type="ECO:0000256" key="1">
    <source>
        <dbReference type="ARBA" id="ARBA00001974"/>
    </source>
</evidence>
<dbReference type="EMBL" id="NJIH01000007">
    <property type="protein sequence ID" value="OWT58986.1"/>
    <property type="molecule type" value="Genomic_DNA"/>
</dbReference>
<dbReference type="GO" id="GO:0050660">
    <property type="term" value="F:flavin adenine dinucleotide binding"/>
    <property type="evidence" value="ECO:0007669"/>
    <property type="project" value="InterPro"/>
</dbReference>
<dbReference type="InterPro" id="IPR013786">
    <property type="entry name" value="AcylCoA_DH/ox_N"/>
</dbReference>
<evidence type="ECO:0000259" key="7">
    <source>
        <dbReference type="Pfam" id="PF02771"/>
    </source>
</evidence>
<keyword evidence="9" id="KW-1185">Reference proteome</keyword>
<dbReference type="PANTHER" id="PTHR43884">
    <property type="entry name" value="ACYL-COA DEHYDROGENASE"/>
    <property type="match status" value="1"/>
</dbReference>
<dbReference type="InterPro" id="IPR009100">
    <property type="entry name" value="AcylCoA_DH/oxidase_NM_dom_sf"/>
</dbReference>